<feature type="signal peptide" evidence="5">
    <location>
        <begin position="1"/>
        <end position="21"/>
    </location>
</feature>
<dbReference type="PRINTS" id="PR00344">
    <property type="entry name" value="BCTRLSENSOR"/>
</dbReference>
<dbReference type="Proteomes" id="UP000616201">
    <property type="component" value="Unassembled WGS sequence"/>
</dbReference>
<gene>
    <name evidence="7" type="ORF">C4F49_12370</name>
</gene>
<feature type="transmembrane region" description="Helical" evidence="4">
    <location>
        <begin position="210"/>
        <end position="231"/>
    </location>
</feature>
<accession>A0A928YSQ5</accession>
<dbReference type="EMBL" id="PRDK01000006">
    <property type="protein sequence ID" value="MBE8714478.1"/>
    <property type="molecule type" value="Genomic_DNA"/>
</dbReference>
<dbReference type="InterPro" id="IPR003661">
    <property type="entry name" value="HisK_dim/P_dom"/>
</dbReference>
<evidence type="ECO:0000256" key="5">
    <source>
        <dbReference type="SAM" id="SignalP"/>
    </source>
</evidence>
<dbReference type="InterPro" id="IPR011622">
    <property type="entry name" value="7TMR_DISM_rcpt_extracell_dom2"/>
</dbReference>
<keyword evidence="7" id="KW-0808">Transferase</keyword>
<proteinExistence type="predicted"/>
<dbReference type="AlphaFoldDB" id="A0A928YSQ5"/>
<evidence type="ECO:0000256" key="4">
    <source>
        <dbReference type="SAM" id="Phobius"/>
    </source>
</evidence>
<keyword evidence="4" id="KW-1133">Transmembrane helix</keyword>
<dbReference type="SMART" id="SM00387">
    <property type="entry name" value="HATPase_c"/>
    <property type="match status" value="1"/>
</dbReference>
<dbReference type="InterPro" id="IPR011623">
    <property type="entry name" value="7TMR_DISM_rcpt_extracell_dom1"/>
</dbReference>
<protein>
    <recommendedName>
        <fullName evidence="2">histidine kinase</fullName>
        <ecNumber evidence="2">2.7.13.3</ecNumber>
    </recommendedName>
</protein>
<evidence type="ECO:0000256" key="3">
    <source>
        <dbReference type="ARBA" id="ARBA00022553"/>
    </source>
</evidence>
<dbReference type="SUPFAM" id="SSF55874">
    <property type="entry name" value="ATPase domain of HSP90 chaperone/DNA topoisomerase II/histidine kinase"/>
    <property type="match status" value="1"/>
</dbReference>
<dbReference type="EC" id="2.7.13.3" evidence="2"/>
<dbReference type="RefSeq" id="WP_196936264.1">
    <property type="nucleotide sequence ID" value="NZ_MU158698.1"/>
</dbReference>
<keyword evidence="7" id="KW-0418">Kinase</keyword>
<dbReference type="SUPFAM" id="SSF47384">
    <property type="entry name" value="Homodimeric domain of signal transducing histidine kinase"/>
    <property type="match status" value="1"/>
</dbReference>
<dbReference type="Pfam" id="PF07696">
    <property type="entry name" value="7TMR-DISMED2"/>
    <property type="match status" value="1"/>
</dbReference>
<reference evidence="7" key="1">
    <citation type="submission" date="2018-02" db="EMBL/GenBank/DDBJ databases">
        <authorList>
            <person name="Vasarhelyi B.M."/>
            <person name="Deshmukh S."/>
            <person name="Balint B."/>
            <person name="Kukolya J."/>
        </authorList>
    </citation>
    <scope>NUCLEOTIDE SEQUENCE</scope>
    <source>
        <strain evidence="7">KB22</strain>
    </source>
</reference>
<dbReference type="Gene3D" id="3.30.565.10">
    <property type="entry name" value="Histidine kinase-like ATPase, C-terminal domain"/>
    <property type="match status" value="1"/>
</dbReference>
<dbReference type="Gene3D" id="1.10.287.130">
    <property type="match status" value="1"/>
</dbReference>
<dbReference type="InterPro" id="IPR036890">
    <property type="entry name" value="HATPase_C_sf"/>
</dbReference>
<feature type="transmembrane region" description="Helical" evidence="4">
    <location>
        <begin position="362"/>
        <end position="382"/>
    </location>
</feature>
<keyword evidence="8" id="KW-1185">Reference proteome</keyword>
<feature type="transmembrane region" description="Helical" evidence="4">
    <location>
        <begin position="246"/>
        <end position="266"/>
    </location>
</feature>
<dbReference type="InterPro" id="IPR004358">
    <property type="entry name" value="Sig_transdc_His_kin-like_C"/>
</dbReference>
<dbReference type="Gene3D" id="2.60.40.2380">
    <property type="match status" value="1"/>
</dbReference>
<feature type="transmembrane region" description="Helical" evidence="4">
    <location>
        <begin position="333"/>
        <end position="350"/>
    </location>
</feature>
<dbReference type="InterPro" id="IPR003594">
    <property type="entry name" value="HATPase_dom"/>
</dbReference>
<feature type="transmembrane region" description="Helical" evidence="4">
    <location>
        <begin position="304"/>
        <end position="321"/>
    </location>
</feature>
<feature type="transmembrane region" description="Helical" evidence="4">
    <location>
        <begin position="278"/>
        <end position="298"/>
    </location>
</feature>
<sequence>MGFKFLFVFLMTLSSFLTVHAAETYEFVKEDKTEYIGRDVFIFKDPSNKLRFEDILQMPDSFVQSDQVVPNLGISNDNNWLRFQIKNLSDAERLVINLSHTNIDEVVFYTIKNNVVDSSSVRSGSGLKDRDYPHQLFLFEVDLKKGEEVTCYFKLKSFTQLSAPISVHTPKGIFETLLEMDVFSALYVGLMLSMILYNIFLYFSTNESHYVIYVNYILWVTAAQLAVLGLFEPIFGFENQWISSRLLTFTGAMSGIGAIFFVKSFLQTSSSAPKFDKLLNVFLLGYLVAIALLIAGYIIPSYKMINIVAGGGSTIVLLLAFRLSSQKFQQTKFFLLAWCIFLISVLIYVLKDYDVLPYNFFTLRSVQIGSVIEAIILSFALGDKINIYRREKDESQARELISSLENERLIREQNVILEQKVEERTLELTETNESLQTTLTHLKEAQSQLVESEKMASLGQLTAGVAHEINNPINFVTSNVAPLKRDIAMIWQTLEEVERLAFNESLTVQEKLEQIRAYKEDIDIDYLKIEVDYLLKGMHDGAHRTAEIVKSLRVFSRVDEATLKFADVNEGLESTLVILSSMIKEGVEVDKKYGDLPKIECYAGKLNQVFMNILTNAVFAIHKKYESKAGGKLEIETGMYTDEAFIFIKIADNGIGIPKEVREKIFEPFFTTKDVGEGTGLGMSIAYNTIAKHHGKIVVESVVGEGATFTLIIPILQNK</sequence>
<dbReference type="Pfam" id="PF07695">
    <property type="entry name" value="7TMR-DISM_7TM"/>
    <property type="match status" value="1"/>
</dbReference>
<name>A0A928YSQ5_9SPHI</name>
<dbReference type="Pfam" id="PF02518">
    <property type="entry name" value="HATPase_c"/>
    <property type="match status" value="1"/>
</dbReference>
<dbReference type="GO" id="GO:0000155">
    <property type="term" value="F:phosphorelay sensor kinase activity"/>
    <property type="evidence" value="ECO:0007669"/>
    <property type="project" value="InterPro"/>
</dbReference>
<comment type="catalytic activity">
    <reaction evidence="1">
        <text>ATP + protein L-histidine = ADP + protein N-phospho-L-histidine.</text>
        <dbReference type="EC" id="2.7.13.3"/>
    </reaction>
</comment>
<keyword evidence="4" id="KW-0812">Transmembrane</keyword>
<dbReference type="PROSITE" id="PS50109">
    <property type="entry name" value="HIS_KIN"/>
    <property type="match status" value="1"/>
</dbReference>
<dbReference type="CDD" id="cd00082">
    <property type="entry name" value="HisKA"/>
    <property type="match status" value="1"/>
</dbReference>
<feature type="domain" description="Histidine kinase" evidence="6">
    <location>
        <begin position="464"/>
        <end position="717"/>
    </location>
</feature>
<evidence type="ECO:0000256" key="2">
    <source>
        <dbReference type="ARBA" id="ARBA00012438"/>
    </source>
</evidence>
<feature type="transmembrane region" description="Helical" evidence="4">
    <location>
        <begin position="182"/>
        <end position="203"/>
    </location>
</feature>
<organism evidence="7 8">
    <name type="scientific">Sphingobacterium hungaricum</name>
    <dbReference type="NCBI Taxonomy" id="2082723"/>
    <lineage>
        <taxon>Bacteria</taxon>
        <taxon>Pseudomonadati</taxon>
        <taxon>Bacteroidota</taxon>
        <taxon>Sphingobacteriia</taxon>
        <taxon>Sphingobacteriales</taxon>
        <taxon>Sphingobacteriaceae</taxon>
        <taxon>Sphingobacterium</taxon>
    </lineage>
</organism>
<keyword evidence="4" id="KW-0472">Membrane</keyword>
<evidence type="ECO:0000313" key="8">
    <source>
        <dbReference type="Proteomes" id="UP000616201"/>
    </source>
</evidence>
<evidence type="ECO:0000313" key="7">
    <source>
        <dbReference type="EMBL" id="MBE8714478.1"/>
    </source>
</evidence>
<evidence type="ECO:0000259" key="6">
    <source>
        <dbReference type="PROSITE" id="PS50109"/>
    </source>
</evidence>
<evidence type="ECO:0000256" key="1">
    <source>
        <dbReference type="ARBA" id="ARBA00000085"/>
    </source>
</evidence>
<dbReference type="InterPro" id="IPR036097">
    <property type="entry name" value="HisK_dim/P_sf"/>
</dbReference>
<comment type="caution">
    <text evidence="7">The sequence shown here is derived from an EMBL/GenBank/DDBJ whole genome shotgun (WGS) entry which is preliminary data.</text>
</comment>
<dbReference type="InterPro" id="IPR005467">
    <property type="entry name" value="His_kinase_dom"/>
</dbReference>
<dbReference type="PANTHER" id="PTHR43065:SF50">
    <property type="entry name" value="HISTIDINE KINASE"/>
    <property type="match status" value="1"/>
</dbReference>
<dbReference type="PANTHER" id="PTHR43065">
    <property type="entry name" value="SENSOR HISTIDINE KINASE"/>
    <property type="match status" value="1"/>
</dbReference>
<keyword evidence="3" id="KW-0597">Phosphoprotein</keyword>
<feature type="chain" id="PRO_5037210763" description="histidine kinase" evidence="5">
    <location>
        <begin position="22"/>
        <end position="719"/>
    </location>
</feature>
<keyword evidence="5" id="KW-0732">Signal</keyword>